<name>A0ABY6LEF6_9ARAC</name>
<organism evidence="1 2">
    <name type="scientific">Cordylochernes scorpioides</name>
    <dbReference type="NCBI Taxonomy" id="51811"/>
    <lineage>
        <taxon>Eukaryota</taxon>
        <taxon>Metazoa</taxon>
        <taxon>Ecdysozoa</taxon>
        <taxon>Arthropoda</taxon>
        <taxon>Chelicerata</taxon>
        <taxon>Arachnida</taxon>
        <taxon>Pseudoscorpiones</taxon>
        <taxon>Cheliferoidea</taxon>
        <taxon>Chernetidae</taxon>
        <taxon>Cordylochernes</taxon>
    </lineage>
</organism>
<sequence>MKTKRRQKEINKKVKEESENFGSRIDGRLVRGSKRRIVLGREAMMELDKNMKDKDISFKTKKRIIDTLVIDERSVDAEKTDQWEWPNSTPFHKPHQHHATTFPQVEPGYKITIPMKVLTLAWWKRDLCKLKVNLPHHRASLNLCVSVVREREPWDCTRRTGGTSLSPI</sequence>
<reference evidence="1 2" key="1">
    <citation type="submission" date="2022-01" db="EMBL/GenBank/DDBJ databases">
        <title>A chromosomal length assembly of Cordylochernes scorpioides.</title>
        <authorList>
            <person name="Zeh D."/>
            <person name="Zeh J."/>
        </authorList>
    </citation>
    <scope>NUCLEOTIDE SEQUENCE [LARGE SCALE GENOMIC DNA]</scope>
    <source>
        <strain evidence="1">IN4F17</strain>
        <tissue evidence="1">Whole Body</tissue>
    </source>
</reference>
<accession>A0ABY6LEF6</accession>
<proteinExistence type="predicted"/>
<dbReference type="EMBL" id="CP092879">
    <property type="protein sequence ID" value="UYV79555.1"/>
    <property type="molecule type" value="Genomic_DNA"/>
</dbReference>
<dbReference type="Proteomes" id="UP001235939">
    <property type="component" value="Chromosome 17"/>
</dbReference>
<evidence type="ECO:0000313" key="1">
    <source>
        <dbReference type="EMBL" id="UYV79555.1"/>
    </source>
</evidence>
<keyword evidence="2" id="KW-1185">Reference proteome</keyword>
<protein>
    <submittedName>
        <fullName evidence="1">Uncharacterized protein</fullName>
    </submittedName>
</protein>
<evidence type="ECO:0000313" key="2">
    <source>
        <dbReference type="Proteomes" id="UP001235939"/>
    </source>
</evidence>
<gene>
    <name evidence="1" type="ORF">LAZ67_17003099</name>
</gene>